<dbReference type="InterPro" id="IPR003593">
    <property type="entry name" value="AAA+_ATPase"/>
</dbReference>
<feature type="domain" description="ABC transmembrane type-1" evidence="9">
    <location>
        <begin position="149"/>
        <end position="322"/>
    </location>
</feature>
<comment type="caution">
    <text evidence="10">The sequence shown here is derived from an EMBL/GenBank/DDBJ whole genome shotgun (WGS) entry which is preliminary data.</text>
</comment>
<dbReference type="Gene3D" id="1.20.1560.10">
    <property type="entry name" value="ABC transporter type 1, transmembrane domain"/>
    <property type="match status" value="1"/>
</dbReference>
<organism evidence="10 11">
    <name type="scientific">Actinoallomurus oryzae</name>
    <dbReference type="NCBI Taxonomy" id="502180"/>
    <lineage>
        <taxon>Bacteria</taxon>
        <taxon>Bacillati</taxon>
        <taxon>Actinomycetota</taxon>
        <taxon>Actinomycetes</taxon>
        <taxon>Streptosporangiales</taxon>
        <taxon>Thermomonosporaceae</taxon>
        <taxon>Actinoallomurus</taxon>
    </lineage>
</organism>
<keyword evidence="2 7" id="KW-0812">Transmembrane</keyword>
<keyword evidence="3" id="KW-0547">Nucleotide-binding</keyword>
<reference evidence="11" key="1">
    <citation type="journal article" date="2019" name="Int. J. Syst. Evol. Microbiol.">
        <title>The Global Catalogue of Microorganisms (GCM) 10K type strain sequencing project: providing services to taxonomists for standard genome sequencing and annotation.</title>
        <authorList>
            <consortium name="The Broad Institute Genomics Platform"/>
            <consortium name="The Broad Institute Genome Sequencing Center for Infectious Disease"/>
            <person name="Wu L."/>
            <person name="Ma J."/>
        </authorList>
    </citation>
    <scope>NUCLEOTIDE SEQUENCE [LARGE SCALE GENOMIC DNA]</scope>
    <source>
        <strain evidence="11">JCM 17933</strain>
    </source>
</reference>
<feature type="transmembrane region" description="Helical" evidence="7">
    <location>
        <begin position="179"/>
        <end position="207"/>
    </location>
</feature>
<evidence type="ECO:0000256" key="4">
    <source>
        <dbReference type="ARBA" id="ARBA00022840"/>
    </source>
</evidence>
<dbReference type="InterPro" id="IPR036640">
    <property type="entry name" value="ABC1_TM_sf"/>
</dbReference>
<dbReference type="InterPro" id="IPR027417">
    <property type="entry name" value="P-loop_NTPase"/>
</dbReference>
<dbReference type="EMBL" id="BAABHF010000022">
    <property type="protein sequence ID" value="GAA4497189.1"/>
    <property type="molecule type" value="Genomic_DNA"/>
</dbReference>
<feature type="transmembrane region" description="Helical" evidence="7">
    <location>
        <begin position="34"/>
        <end position="55"/>
    </location>
</feature>
<keyword evidence="5 7" id="KW-1133">Transmembrane helix</keyword>
<dbReference type="InterPro" id="IPR017871">
    <property type="entry name" value="ABC_transporter-like_CS"/>
</dbReference>
<keyword evidence="4 10" id="KW-0067">ATP-binding</keyword>
<feature type="transmembrane region" description="Helical" evidence="7">
    <location>
        <begin position="262"/>
        <end position="284"/>
    </location>
</feature>
<dbReference type="RefSeq" id="WP_345465814.1">
    <property type="nucleotide sequence ID" value="NZ_BAABHF010000022.1"/>
</dbReference>
<feature type="domain" description="ABC transporter" evidence="8">
    <location>
        <begin position="358"/>
        <end position="598"/>
    </location>
</feature>
<feature type="transmembrane region" description="Helical" evidence="7">
    <location>
        <begin position="75"/>
        <end position="95"/>
    </location>
</feature>
<dbReference type="SUPFAM" id="SSF52540">
    <property type="entry name" value="P-loop containing nucleoside triphosphate hydrolases"/>
    <property type="match status" value="1"/>
</dbReference>
<name>A0ABP8Q3T9_9ACTN</name>
<evidence type="ECO:0000256" key="3">
    <source>
        <dbReference type="ARBA" id="ARBA00022741"/>
    </source>
</evidence>
<dbReference type="PANTHER" id="PTHR24221:SF646">
    <property type="entry name" value="HAEMOLYSIN SECRETION ATP-BINDING PROTEIN"/>
    <property type="match status" value="1"/>
</dbReference>
<dbReference type="Pfam" id="PF00005">
    <property type="entry name" value="ABC_tran"/>
    <property type="match status" value="1"/>
</dbReference>
<dbReference type="InterPro" id="IPR039421">
    <property type="entry name" value="Type_1_exporter"/>
</dbReference>
<dbReference type="Proteomes" id="UP001500503">
    <property type="component" value="Unassembled WGS sequence"/>
</dbReference>
<dbReference type="SUPFAM" id="SSF90123">
    <property type="entry name" value="ABC transporter transmembrane region"/>
    <property type="match status" value="1"/>
</dbReference>
<dbReference type="PROSITE" id="PS00211">
    <property type="entry name" value="ABC_TRANSPORTER_1"/>
    <property type="match status" value="1"/>
</dbReference>
<evidence type="ECO:0000259" key="9">
    <source>
        <dbReference type="PROSITE" id="PS50929"/>
    </source>
</evidence>
<gene>
    <name evidence="10" type="ORF">GCM10023191_040280</name>
</gene>
<accession>A0ABP8Q3T9</accession>
<dbReference type="GO" id="GO:0005524">
    <property type="term" value="F:ATP binding"/>
    <property type="evidence" value="ECO:0007669"/>
    <property type="project" value="UniProtKB-KW"/>
</dbReference>
<evidence type="ECO:0000313" key="10">
    <source>
        <dbReference type="EMBL" id="GAA4497189.1"/>
    </source>
</evidence>
<evidence type="ECO:0000256" key="5">
    <source>
        <dbReference type="ARBA" id="ARBA00022989"/>
    </source>
</evidence>
<feature type="transmembrane region" description="Helical" evidence="7">
    <location>
        <begin position="153"/>
        <end position="173"/>
    </location>
</feature>
<comment type="subcellular location">
    <subcellularLocation>
        <location evidence="1">Cell membrane</location>
        <topology evidence="1">Multi-pass membrane protein</topology>
    </subcellularLocation>
</comment>
<keyword evidence="11" id="KW-1185">Reference proteome</keyword>
<dbReference type="Gene3D" id="3.40.50.300">
    <property type="entry name" value="P-loop containing nucleotide triphosphate hydrolases"/>
    <property type="match status" value="1"/>
</dbReference>
<proteinExistence type="predicted"/>
<evidence type="ECO:0000256" key="7">
    <source>
        <dbReference type="SAM" id="Phobius"/>
    </source>
</evidence>
<dbReference type="PROSITE" id="PS50929">
    <property type="entry name" value="ABC_TM1F"/>
    <property type="match status" value="1"/>
</dbReference>
<dbReference type="InterPro" id="IPR011527">
    <property type="entry name" value="ABC1_TM_dom"/>
</dbReference>
<keyword evidence="6 7" id="KW-0472">Membrane</keyword>
<dbReference type="InterPro" id="IPR003439">
    <property type="entry name" value="ABC_transporter-like_ATP-bd"/>
</dbReference>
<protein>
    <submittedName>
        <fullName evidence="10">ABC transporter ATP-binding protein</fullName>
    </submittedName>
</protein>
<evidence type="ECO:0000256" key="6">
    <source>
        <dbReference type="ARBA" id="ARBA00023136"/>
    </source>
</evidence>
<dbReference type="SMART" id="SM00382">
    <property type="entry name" value="AAA"/>
    <property type="match status" value="1"/>
</dbReference>
<dbReference type="PANTHER" id="PTHR24221">
    <property type="entry name" value="ATP-BINDING CASSETTE SUB-FAMILY B"/>
    <property type="match status" value="1"/>
</dbReference>
<evidence type="ECO:0000259" key="8">
    <source>
        <dbReference type="PROSITE" id="PS50893"/>
    </source>
</evidence>
<evidence type="ECO:0000256" key="2">
    <source>
        <dbReference type="ARBA" id="ARBA00022692"/>
    </source>
</evidence>
<dbReference type="PROSITE" id="PS50893">
    <property type="entry name" value="ABC_TRANSPORTER_2"/>
    <property type="match status" value="1"/>
</dbReference>
<evidence type="ECO:0000313" key="11">
    <source>
        <dbReference type="Proteomes" id="UP001500503"/>
    </source>
</evidence>
<sequence length="622" mass="66610">MTSGRRSLPVRLVHGVRVAGGAFALMWQAAPRTVLLSLALQVSGALVSGGMLLAVRGMAGTVFGPHAAAWRPGAVAADLALLAGMLAAMALAGSLQRGVGMVLGERVGWYAFRQVLDVACEVELAAFDSSEFHQRLQRAQGSAHRPIQMTEQLISLAGSVVTISGMVSALYLIDPVLVAVLALAAAPPLVASATFGRKLFTAVVGLGENDMRRHYVRSLMTERNHAKEVRAFGLGRYLRRLDRDLFDERLTIMRAVARRTSVHALVAAMASALGILSGVGLLAYSFATGHSSLTAAATAAVAVVQLGPMLSNVTYGLGESYEHALFLSDYRAFCARGETIRRARERARLPAPRDPATITAENVTFRYTGAVRPALSGVSMTIRRGEVIALVGENGSGKTTLAKVLSGLYEPQGGRIRWDGVDLRDIDAAGVRERTAVLFQDFGRYLFTAAENIRIGRPAAPADLARVQHAARQAGAHEFVSALEHGYDNVLGSELPGGVDLSLGQWQRVALARAFFRDAPLVILDEPTASMDAFAEHRLFKGIQNLFAGRTIILISHRFSSVRTADRIYTLDAGRIIEAGSHDELMAAGGTYARMFELQSSAYLREAAATPVGRHHRPAGRA</sequence>
<evidence type="ECO:0000256" key="1">
    <source>
        <dbReference type="ARBA" id="ARBA00004651"/>
    </source>
</evidence>